<name>A0AA86T1D4_9BACT</name>
<evidence type="ECO:0000313" key="7">
    <source>
        <dbReference type="EMBL" id="CAI4029961.1"/>
    </source>
</evidence>
<keyword evidence="2 5" id="KW-0812">Transmembrane</keyword>
<keyword evidence="3 5" id="KW-1133">Transmembrane helix</keyword>
<comment type="subcellular location">
    <subcellularLocation>
        <location evidence="1">Membrane</location>
    </subcellularLocation>
</comment>
<feature type="transmembrane region" description="Helical" evidence="5">
    <location>
        <begin position="51"/>
        <end position="72"/>
    </location>
</feature>
<dbReference type="AlphaFoldDB" id="A0AA86T1D4"/>
<organism evidence="7 8">
    <name type="scientific">Nitrospira tepida</name>
    <dbReference type="NCBI Taxonomy" id="2973512"/>
    <lineage>
        <taxon>Bacteria</taxon>
        <taxon>Pseudomonadati</taxon>
        <taxon>Nitrospirota</taxon>
        <taxon>Nitrospiria</taxon>
        <taxon>Nitrospirales</taxon>
        <taxon>Nitrospiraceae</taxon>
        <taxon>Nitrospira</taxon>
    </lineage>
</organism>
<evidence type="ECO:0000256" key="3">
    <source>
        <dbReference type="ARBA" id="ARBA00022989"/>
    </source>
</evidence>
<evidence type="ECO:0000256" key="2">
    <source>
        <dbReference type="ARBA" id="ARBA00022692"/>
    </source>
</evidence>
<evidence type="ECO:0000256" key="5">
    <source>
        <dbReference type="SAM" id="Phobius"/>
    </source>
</evidence>
<accession>A0AA86T1D4</accession>
<dbReference type="GO" id="GO:0016020">
    <property type="term" value="C:membrane"/>
    <property type="evidence" value="ECO:0007669"/>
    <property type="project" value="UniProtKB-SubCell"/>
</dbReference>
<proteinExistence type="predicted"/>
<dbReference type="EMBL" id="OX365700">
    <property type="protein sequence ID" value="CAI4029961.1"/>
    <property type="molecule type" value="Genomic_DNA"/>
</dbReference>
<evidence type="ECO:0000256" key="4">
    <source>
        <dbReference type="ARBA" id="ARBA00023136"/>
    </source>
</evidence>
<dbReference type="Pfam" id="PF13664">
    <property type="entry name" value="DUF4149"/>
    <property type="match status" value="1"/>
</dbReference>
<feature type="transmembrane region" description="Helical" evidence="5">
    <location>
        <begin position="136"/>
        <end position="154"/>
    </location>
</feature>
<dbReference type="InterPro" id="IPR025423">
    <property type="entry name" value="TMEM205-like"/>
</dbReference>
<protein>
    <recommendedName>
        <fullName evidence="6">TMEM205-like domain-containing protein</fullName>
    </recommendedName>
</protein>
<dbReference type="RefSeq" id="WP_289266974.1">
    <property type="nucleotide sequence ID" value="NZ_OX365700.1"/>
</dbReference>
<evidence type="ECO:0000259" key="6">
    <source>
        <dbReference type="Pfam" id="PF13664"/>
    </source>
</evidence>
<reference evidence="7" key="1">
    <citation type="submission" date="2022-10" db="EMBL/GenBank/DDBJ databases">
        <authorList>
            <person name="Koch H."/>
        </authorList>
    </citation>
    <scope>NUCLEOTIDE SEQUENCE</scope>
    <source>
        <strain evidence="7">DNF</strain>
    </source>
</reference>
<feature type="domain" description="TMEM205-like" evidence="6">
    <location>
        <begin position="11"/>
        <end position="109"/>
    </location>
</feature>
<feature type="transmembrane region" description="Helical" evidence="5">
    <location>
        <begin position="6"/>
        <end position="31"/>
    </location>
</feature>
<keyword evidence="8" id="KW-1185">Reference proteome</keyword>
<gene>
    <name evidence="7" type="ORF">DNFV4_00381</name>
</gene>
<sequence length="156" mass="17095">MEATFRYLHLLACGLLIGKVALLSFVVAPVLARTLEPESFGKVVRQLFPAYYVLGMASALLGLAAVSCLSMLQGFGMASLAASLLWLIVLAGEGYCRSSLTPMSNEMRDRLKQQELAGSVDLALQRNWQRLHQRSVYLNTLVLFCALGLLGFSIRL</sequence>
<keyword evidence="4 5" id="KW-0472">Membrane</keyword>
<dbReference type="Proteomes" id="UP001179121">
    <property type="component" value="Chromosome"/>
</dbReference>
<evidence type="ECO:0000313" key="8">
    <source>
        <dbReference type="Proteomes" id="UP001179121"/>
    </source>
</evidence>
<evidence type="ECO:0000256" key="1">
    <source>
        <dbReference type="ARBA" id="ARBA00004370"/>
    </source>
</evidence>
<dbReference type="KEGG" id="nti:DNFV4_00381"/>